<dbReference type="AlphaFoldDB" id="A0A3N4LZB3"/>
<protein>
    <submittedName>
        <fullName evidence="3">Uncharacterized protein</fullName>
    </submittedName>
</protein>
<name>A0A3N4LZB3_9PEZI</name>
<dbReference type="Proteomes" id="UP000267821">
    <property type="component" value="Unassembled WGS sequence"/>
</dbReference>
<feature type="chain" id="PRO_5018141582" evidence="2">
    <location>
        <begin position="19"/>
        <end position="111"/>
    </location>
</feature>
<evidence type="ECO:0000313" key="4">
    <source>
        <dbReference type="Proteomes" id="UP000267821"/>
    </source>
</evidence>
<keyword evidence="4" id="KW-1185">Reference proteome</keyword>
<evidence type="ECO:0000256" key="2">
    <source>
        <dbReference type="SAM" id="SignalP"/>
    </source>
</evidence>
<evidence type="ECO:0000313" key="3">
    <source>
        <dbReference type="EMBL" id="RPB26472.1"/>
    </source>
</evidence>
<organism evidence="3 4">
    <name type="scientific">Terfezia boudieri ATCC MYA-4762</name>
    <dbReference type="NCBI Taxonomy" id="1051890"/>
    <lineage>
        <taxon>Eukaryota</taxon>
        <taxon>Fungi</taxon>
        <taxon>Dikarya</taxon>
        <taxon>Ascomycota</taxon>
        <taxon>Pezizomycotina</taxon>
        <taxon>Pezizomycetes</taxon>
        <taxon>Pezizales</taxon>
        <taxon>Pezizaceae</taxon>
        <taxon>Terfezia</taxon>
    </lineage>
</organism>
<feature type="compositionally biased region" description="Polar residues" evidence="1">
    <location>
        <begin position="62"/>
        <end position="71"/>
    </location>
</feature>
<dbReference type="EMBL" id="ML121534">
    <property type="protein sequence ID" value="RPB26472.1"/>
    <property type="molecule type" value="Genomic_DNA"/>
</dbReference>
<proteinExistence type="predicted"/>
<evidence type="ECO:0000256" key="1">
    <source>
        <dbReference type="SAM" id="MobiDB-lite"/>
    </source>
</evidence>
<accession>A0A3N4LZB3</accession>
<feature type="signal peptide" evidence="2">
    <location>
        <begin position="1"/>
        <end position="18"/>
    </location>
</feature>
<dbReference type="InParanoid" id="A0A3N4LZB3"/>
<gene>
    <name evidence="3" type="ORF">L211DRAFT_679656</name>
</gene>
<reference evidence="3 4" key="1">
    <citation type="journal article" date="2018" name="Nat. Ecol. Evol.">
        <title>Pezizomycetes genomes reveal the molecular basis of ectomycorrhizal truffle lifestyle.</title>
        <authorList>
            <person name="Murat C."/>
            <person name="Payen T."/>
            <person name="Noel B."/>
            <person name="Kuo A."/>
            <person name="Morin E."/>
            <person name="Chen J."/>
            <person name="Kohler A."/>
            <person name="Krizsan K."/>
            <person name="Balestrini R."/>
            <person name="Da Silva C."/>
            <person name="Montanini B."/>
            <person name="Hainaut M."/>
            <person name="Levati E."/>
            <person name="Barry K.W."/>
            <person name="Belfiori B."/>
            <person name="Cichocki N."/>
            <person name="Clum A."/>
            <person name="Dockter R.B."/>
            <person name="Fauchery L."/>
            <person name="Guy J."/>
            <person name="Iotti M."/>
            <person name="Le Tacon F."/>
            <person name="Lindquist E.A."/>
            <person name="Lipzen A."/>
            <person name="Malagnac F."/>
            <person name="Mello A."/>
            <person name="Molinier V."/>
            <person name="Miyauchi S."/>
            <person name="Poulain J."/>
            <person name="Riccioni C."/>
            <person name="Rubini A."/>
            <person name="Sitrit Y."/>
            <person name="Splivallo R."/>
            <person name="Traeger S."/>
            <person name="Wang M."/>
            <person name="Zifcakova L."/>
            <person name="Wipf D."/>
            <person name="Zambonelli A."/>
            <person name="Paolocci F."/>
            <person name="Nowrousian M."/>
            <person name="Ottonello S."/>
            <person name="Baldrian P."/>
            <person name="Spatafora J.W."/>
            <person name="Henrissat B."/>
            <person name="Nagy L.G."/>
            <person name="Aury J.M."/>
            <person name="Wincker P."/>
            <person name="Grigoriev I.V."/>
            <person name="Bonfante P."/>
            <person name="Martin F.M."/>
        </authorList>
    </citation>
    <scope>NUCLEOTIDE SEQUENCE [LARGE SCALE GENOMIC DNA]</scope>
    <source>
        <strain evidence="3 4">ATCC MYA-4762</strain>
    </source>
</reference>
<keyword evidence="2" id="KW-0732">Signal</keyword>
<sequence length="111" mass="12029">MFPNLLLLFGILLLGADCSPHYPIPDQIGTGCVREARCGFTPTQCSHGEGMARYARIPRSSIKGQNRNNTPPAHAMPSACTSGLETEPDMAFAMARSSRDARTKTGKRSYV</sequence>
<feature type="region of interest" description="Disordered" evidence="1">
    <location>
        <begin position="62"/>
        <end position="83"/>
    </location>
</feature>